<comment type="caution">
    <text evidence="1">The sequence shown here is derived from an EMBL/GenBank/DDBJ whole genome shotgun (WGS) entry which is preliminary data.</text>
</comment>
<organism evidence="1 2">
    <name type="scientific">Paeniroseomonas aquatica</name>
    <dbReference type="NCBI Taxonomy" id="373043"/>
    <lineage>
        <taxon>Bacteria</taxon>
        <taxon>Pseudomonadati</taxon>
        <taxon>Pseudomonadota</taxon>
        <taxon>Alphaproteobacteria</taxon>
        <taxon>Acetobacterales</taxon>
        <taxon>Acetobacteraceae</taxon>
        <taxon>Paeniroseomonas</taxon>
    </lineage>
</organism>
<dbReference type="EMBL" id="JAUFPN010000023">
    <property type="protein sequence ID" value="MDN3563295.1"/>
    <property type="molecule type" value="Genomic_DNA"/>
</dbReference>
<protein>
    <submittedName>
        <fullName evidence="1">Uncharacterized protein</fullName>
    </submittedName>
</protein>
<evidence type="ECO:0000313" key="1">
    <source>
        <dbReference type="EMBL" id="MDN3563295.1"/>
    </source>
</evidence>
<dbReference type="Proteomes" id="UP001529369">
    <property type="component" value="Unassembled WGS sequence"/>
</dbReference>
<reference evidence="2" key="1">
    <citation type="journal article" date="2019" name="Int. J. Syst. Evol. Microbiol.">
        <title>The Global Catalogue of Microorganisms (GCM) 10K type strain sequencing project: providing services to taxonomists for standard genome sequencing and annotation.</title>
        <authorList>
            <consortium name="The Broad Institute Genomics Platform"/>
            <consortium name="The Broad Institute Genome Sequencing Center for Infectious Disease"/>
            <person name="Wu L."/>
            <person name="Ma J."/>
        </authorList>
    </citation>
    <scope>NUCLEOTIDE SEQUENCE [LARGE SCALE GENOMIC DNA]</scope>
    <source>
        <strain evidence="2">CECT 7131</strain>
    </source>
</reference>
<proteinExistence type="predicted"/>
<dbReference type="RefSeq" id="WP_290315037.1">
    <property type="nucleotide sequence ID" value="NZ_JAUFPN010000023.1"/>
</dbReference>
<evidence type="ECO:0000313" key="2">
    <source>
        <dbReference type="Proteomes" id="UP001529369"/>
    </source>
</evidence>
<sequence length="205" mass="20998">MALSPDPKLHEALAVVAKAIAAGKLPYPTDEADQPPAAGDDRDLIGQLDAEGGEVLGEAAMAVAFGAFAARGGDNGPVHTLVASIGLMAMLAGEEPDPPGEIGSVLTDGDQVEAEIDQAGELADRVYARSKSCDEAIAALEARIVGTAITLAGCTLPDDQDDQQAVRARAARYLARLSAGLLLMNQALHHRADKPAAVAASNDQI</sequence>
<keyword evidence="2" id="KW-1185">Reference proteome</keyword>
<accession>A0ABT8A0P3</accession>
<gene>
    <name evidence="1" type="ORF">QWZ14_02755</name>
</gene>
<name>A0ABT8A0P3_9PROT</name>